<accession>A0ABU0FLZ1</accession>
<reference evidence="1 2" key="1">
    <citation type="submission" date="2023-07" db="EMBL/GenBank/DDBJ databases">
        <title>Genomic Encyclopedia of Type Strains, Phase IV (KMG-IV): sequencing the most valuable type-strain genomes for metagenomic binning, comparative biology and taxonomic classification.</title>
        <authorList>
            <person name="Goeker M."/>
        </authorList>
    </citation>
    <scope>NUCLEOTIDE SEQUENCE [LARGE SCALE GENOMIC DNA]</scope>
    <source>
        <strain evidence="1 2">DSM 5896</strain>
    </source>
</reference>
<evidence type="ECO:0000313" key="1">
    <source>
        <dbReference type="EMBL" id="MDQ0395623.1"/>
    </source>
</evidence>
<keyword evidence="2" id="KW-1185">Reference proteome</keyword>
<dbReference type="Proteomes" id="UP001237448">
    <property type="component" value="Unassembled WGS sequence"/>
</dbReference>
<name>A0ABU0FLZ1_9HYPH</name>
<evidence type="ECO:0008006" key="3">
    <source>
        <dbReference type="Google" id="ProtNLM"/>
    </source>
</evidence>
<organism evidence="1 2">
    <name type="scientific">Labrys monachus</name>
    <dbReference type="NCBI Taxonomy" id="217067"/>
    <lineage>
        <taxon>Bacteria</taxon>
        <taxon>Pseudomonadati</taxon>
        <taxon>Pseudomonadota</taxon>
        <taxon>Alphaproteobacteria</taxon>
        <taxon>Hyphomicrobiales</taxon>
        <taxon>Xanthobacteraceae</taxon>
        <taxon>Labrys</taxon>
    </lineage>
</organism>
<gene>
    <name evidence="1" type="ORF">J3R73_005415</name>
</gene>
<evidence type="ECO:0000313" key="2">
    <source>
        <dbReference type="Proteomes" id="UP001237448"/>
    </source>
</evidence>
<dbReference type="RefSeq" id="WP_307434574.1">
    <property type="nucleotide sequence ID" value="NZ_JAUSVK010000001.1"/>
</dbReference>
<protein>
    <recommendedName>
        <fullName evidence="3">Ornithine cyclodeaminase</fullName>
    </recommendedName>
</protein>
<dbReference type="EMBL" id="JAUSVK010000001">
    <property type="protein sequence ID" value="MDQ0395623.1"/>
    <property type="molecule type" value="Genomic_DNA"/>
</dbReference>
<sequence>MASMNNDLSIDQLLSDPVTVAVMRADRVDPNALQAMLRGVAARLHVARDNAAPAIPARSIPFFGNPALKGHRFLAGGRAPFDRCRAP</sequence>
<proteinExistence type="predicted"/>
<comment type="caution">
    <text evidence="1">The sequence shown here is derived from an EMBL/GenBank/DDBJ whole genome shotgun (WGS) entry which is preliminary data.</text>
</comment>